<comment type="caution">
    <text evidence="2">The sequence shown here is derived from an EMBL/GenBank/DDBJ whole genome shotgun (WGS) entry which is preliminary data.</text>
</comment>
<feature type="non-terminal residue" evidence="2">
    <location>
        <position position="56"/>
    </location>
</feature>
<organism evidence="2 3">
    <name type="scientific">Allacma fusca</name>
    <dbReference type="NCBI Taxonomy" id="39272"/>
    <lineage>
        <taxon>Eukaryota</taxon>
        <taxon>Metazoa</taxon>
        <taxon>Ecdysozoa</taxon>
        <taxon>Arthropoda</taxon>
        <taxon>Hexapoda</taxon>
        <taxon>Collembola</taxon>
        <taxon>Symphypleona</taxon>
        <taxon>Sminthuridae</taxon>
        <taxon>Allacma</taxon>
    </lineage>
</organism>
<feature type="compositionally biased region" description="Basic and acidic residues" evidence="1">
    <location>
        <begin position="1"/>
        <end position="20"/>
    </location>
</feature>
<gene>
    <name evidence="2" type="ORF">AFUS01_LOCUS33576</name>
</gene>
<accession>A0A8J2LI87</accession>
<evidence type="ECO:0000313" key="2">
    <source>
        <dbReference type="EMBL" id="CAG7823354.1"/>
    </source>
</evidence>
<dbReference type="Proteomes" id="UP000708208">
    <property type="component" value="Unassembled WGS sequence"/>
</dbReference>
<dbReference type="EMBL" id="CAJVCH010529186">
    <property type="protein sequence ID" value="CAG7823354.1"/>
    <property type="molecule type" value="Genomic_DNA"/>
</dbReference>
<dbReference type="AlphaFoldDB" id="A0A8J2LI87"/>
<feature type="region of interest" description="Disordered" evidence="1">
    <location>
        <begin position="1"/>
        <end position="28"/>
    </location>
</feature>
<reference evidence="2" key="1">
    <citation type="submission" date="2021-06" db="EMBL/GenBank/DDBJ databases">
        <authorList>
            <person name="Hodson N. C."/>
            <person name="Mongue J. A."/>
            <person name="Jaron S. K."/>
        </authorList>
    </citation>
    <scope>NUCLEOTIDE SEQUENCE</scope>
</reference>
<protein>
    <submittedName>
        <fullName evidence="2">Uncharacterized protein</fullName>
    </submittedName>
</protein>
<keyword evidence="3" id="KW-1185">Reference proteome</keyword>
<sequence>MQRVKEFKEEKKRHLGEGVRHQTNLQNQLANLDRAKKNYEKSFRESEKALESFQRA</sequence>
<evidence type="ECO:0000313" key="3">
    <source>
        <dbReference type="Proteomes" id="UP000708208"/>
    </source>
</evidence>
<evidence type="ECO:0000256" key="1">
    <source>
        <dbReference type="SAM" id="MobiDB-lite"/>
    </source>
</evidence>
<proteinExistence type="predicted"/>
<dbReference type="OrthoDB" id="8783038at2759"/>
<name>A0A8J2LI87_9HEXA</name>